<dbReference type="Gene3D" id="3.30.70.330">
    <property type="match status" value="3"/>
</dbReference>
<dbReference type="CDD" id="cd12361">
    <property type="entry name" value="RRM1_2_CELF1-6_like"/>
    <property type="match status" value="1"/>
</dbReference>
<dbReference type="GO" id="GO:1990904">
    <property type="term" value="C:ribonucleoprotein complex"/>
    <property type="evidence" value="ECO:0007669"/>
    <property type="project" value="InterPro"/>
</dbReference>
<dbReference type="CDD" id="cd12362">
    <property type="entry name" value="RRM3_CELF1-6"/>
    <property type="match status" value="1"/>
</dbReference>
<reference evidence="9 10" key="1">
    <citation type="submission" date="2024-03" db="EMBL/GenBank/DDBJ databases">
        <authorList>
            <person name="Martinez-Hernandez J."/>
        </authorList>
    </citation>
    <scope>NUCLEOTIDE SEQUENCE [LARGE SCALE GENOMIC DNA]</scope>
</reference>
<dbReference type="InterPro" id="IPR012677">
    <property type="entry name" value="Nucleotide-bd_a/b_plait_sf"/>
</dbReference>
<dbReference type="InterPro" id="IPR000504">
    <property type="entry name" value="RRM_dom"/>
</dbReference>
<gene>
    <name evidence="9" type="ORF">LLUT_LOCUS9533</name>
</gene>
<dbReference type="GO" id="GO:0003729">
    <property type="term" value="F:mRNA binding"/>
    <property type="evidence" value="ECO:0007669"/>
    <property type="project" value="UniProtKB-ARBA"/>
</dbReference>
<accession>A0AAV1WGY5</accession>
<name>A0AAV1WGY5_LUPLU</name>
<dbReference type="PROSITE" id="PS50102">
    <property type="entry name" value="RRM"/>
    <property type="match status" value="3"/>
</dbReference>
<dbReference type="InterPro" id="IPR035979">
    <property type="entry name" value="RBD_domain_sf"/>
</dbReference>
<keyword evidence="4 6" id="KW-0694">RNA-binding</keyword>
<evidence type="ECO:0000313" key="9">
    <source>
        <dbReference type="EMBL" id="CAL0308473.1"/>
    </source>
</evidence>
<dbReference type="GO" id="GO:0005737">
    <property type="term" value="C:cytoplasm"/>
    <property type="evidence" value="ECO:0007669"/>
    <property type="project" value="UniProtKB-SubCell"/>
</dbReference>
<keyword evidence="5" id="KW-0287">Flowering</keyword>
<keyword evidence="2" id="KW-0963">Cytoplasm</keyword>
<feature type="region of interest" description="Disordered" evidence="7">
    <location>
        <begin position="186"/>
        <end position="212"/>
    </location>
</feature>
<feature type="compositionally biased region" description="Polar residues" evidence="7">
    <location>
        <begin position="202"/>
        <end position="211"/>
    </location>
</feature>
<protein>
    <recommendedName>
        <fullName evidence="8">RRM domain-containing protein</fullName>
    </recommendedName>
</protein>
<dbReference type="InterPro" id="IPR002343">
    <property type="entry name" value="Hud_Sxl_RNA"/>
</dbReference>
<evidence type="ECO:0000256" key="3">
    <source>
        <dbReference type="ARBA" id="ARBA00022737"/>
    </source>
</evidence>
<feature type="domain" description="RRM" evidence="8">
    <location>
        <begin position="330"/>
        <end position="408"/>
    </location>
</feature>
<keyword evidence="3" id="KW-0677">Repeat</keyword>
<dbReference type="Proteomes" id="UP001497480">
    <property type="component" value="Unassembled WGS sequence"/>
</dbReference>
<feature type="compositionally biased region" description="Low complexity" evidence="7">
    <location>
        <begin position="304"/>
        <end position="314"/>
    </location>
</feature>
<dbReference type="SUPFAM" id="SSF54928">
    <property type="entry name" value="RNA-binding domain, RBD"/>
    <property type="match status" value="2"/>
</dbReference>
<dbReference type="PANTHER" id="PTHR24012">
    <property type="entry name" value="RNA BINDING PROTEIN"/>
    <property type="match status" value="1"/>
</dbReference>
<comment type="caution">
    <text evidence="9">The sequence shown here is derived from an EMBL/GenBank/DDBJ whole genome shotgun (WGS) entry which is preliminary data.</text>
</comment>
<dbReference type="GO" id="GO:0009908">
    <property type="term" value="P:flower development"/>
    <property type="evidence" value="ECO:0007669"/>
    <property type="project" value="UniProtKB-KW"/>
</dbReference>
<dbReference type="GO" id="GO:2000028">
    <property type="term" value="P:regulation of photoperiodism, flowering"/>
    <property type="evidence" value="ECO:0007669"/>
    <property type="project" value="UniProtKB-ARBA"/>
</dbReference>
<evidence type="ECO:0000256" key="2">
    <source>
        <dbReference type="ARBA" id="ARBA00022490"/>
    </source>
</evidence>
<dbReference type="GO" id="GO:0006402">
    <property type="term" value="P:mRNA catabolic process"/>
    <property type="evidence" value="ECO:0007669"/>
    <property type="project" value="UniProtKB-ARBA"/>
</dbReference>
<evidence type="ECO:0000256" key="1">
    <source>
        <dbReference type="ARBA" id="ARBA00004496"/>
    </source>
</evidence>
<dbReference type="FunFam" id="3.30.70.330:FF:000216">
    <property type="entry name" value="RNA-binding protein BRN1 isoform X1"/>
    <property type="match status" value="1"/>
</dbReference>
<keyword evidence="10" id="KW-1185">Reference proteome</keyword>
<dbReference type="PRINTS" id="PR00961">
    <property type="entry name" value="HUDSXLRNA"/>
</dbReference>
<dbReference type="Pfam" id="PF00076">
    <property type="entry name" value="RRM_1"/>
    <property type="match status" value="3"/>
</dbReference>
<dbReference type="SMART" id="SM00360">
    <property type="entry name" value="RRM"/>
    <property type="match status" value="3"/>
</dbReference>
<dbReference type="FunFam" id="3.30.70.330:FF:000334">
    <property type="entry name" value="RNA-binding protein BRN1"/>
    <property type="match status" value="1"/>
</dbReference>
<evidence type="ECO:0000259" key="8">
    <source>
        <dbReference type="PROSITE" id="PS50102"/>
    </source>
</evidence>
<evidence type="ECO:0000313" key="10">
    <source>
        <dbReference type="Proteomes" id="UP001497480"/>
    </source>
</evidence>
<evidence type="ECO:0000256" key="6">
    <source>
        <dbReference type="PROSITE-ProRule" id="PRU00176"/>
    </source>
</evidence>
<proteinExistence type="predicted"/>
<feature type="domain" description="RRM" evidence="8">
    <location>
        <begin position="103"/>
        <end position="184"/>
    </location>
</feature>
<feature type="region of interest" description="Disordered" evidence="7">
    <location>
        <begin position="301"/>
        <end position="321"/>
    </location>
</feature>
<feature type="domain" description="RRM" evidence="8">
    <location>
        <begin position="15"/>
        <end position="96"/>
    </location>
</feature>
<evidence type="ECO:0000256" key="7">
    <source>
        <dbReference type="SAM" id="MobiDB-lite"/>
    </source>
</evidence>
<dbReference type="AlphaFoldDB" id="A0AAV1WGY5"/>
<evidence type="ECO:0000256" key="5">
    <source>
        <dbReference type="ARBA" id="ARBA00023089"/>
    </source>
</evidence>
<comment type="subcellular location">
    <subcellularLocation>
        <location evidence="1">Cytoplasm</location>
    </subcellularLocation>
</comment>
<dbReference type="FunFam" id="3.30.70.330:FF:000302">
    <property type="entry name" value="RNA-binding protein BRN1"/>
    <property type="match status" value="1"/>
</dbReference>
<sequence length="415" mass="45209">MAEVKEESKSKEESVKLFVGQVPKNMTEDELVQMFKEFALVEQVNIIKDKVTRASRGCCFLICPSREEADKAVNVFHNKKTLPGASSPLQVKYADGELERLEHKLFIGMLPKIVSEVEVSALFSNYGTIKDLQILRGSQQTSKVGCAFLKYETKEQAIAALEAINGKQKMEGSSVPLVVKWADTEKERQARKAQKAQSQASNVPHTDSQHPSLFRAMPMGYVPSYNGYGYQAPGGYGMMPYRLPPMQNQPGFHAMMPHMNQGNALRPASYVGSYPGVPGAQHPMAYSGGMISPRPTPGSISPVGGNSNSSTSSGACKYSGGGQVEGPPGANLFIYHIPQDFGDEELATAFQPFGRVVSAKVFVDKATCVSKCFGFVSYDSSEAAQSAISMMNGCQLGGKKLKVQLKRENKEIKQY</sequence>
<evidence type="ECO:0000256" key="4">
    <source>
        <dbReference type="ARBA" id="ARBA00022884"/>
    </source>
</evidence>
<dbReference type="EMBL" id="CAXHTB010000006">
    <property type="protein sequence ID" value="CAL0308473.1"/>
    <property type="molecule type" value="Genomic_DNA"/>
</dbReference>
<organism evidence="9 10">
    <name type="scientific">Lupinus luteus</name>
    <name type="common">European yellow lupine</name>
    <dbReference type="NCBI Taxonomy" id="3873"/>
    <lineage>
        <taxon>Eukaryota</taxon>
        <taxon>Viridiplantae</taxon>
        <taxon>Streptophyta</taxon>
        <taxon>Embryophyta</taxon>
        <taxon>Tracheophyta</taxon>
        <taxon>Spermatophyta</taxon>
        <taxon>Magnoliopsida</taxon>
        <taxon>eudicotyledons</taxon>
        <taxon>Gunneridae</taxon>
        <taxon>Pentapetalae</taxon>
        <taxon>rosids</taxon>
        <taxon>fabids</taxon>
        <taxon>Fabales</taxon>
        <taxon>Fabaceae</taxon>
        <taxon>Papilionoideae</taxon>
        <taxon>50 kb inversion clade</taxon>
        <taxon>genistoids sensu lato</taxon>
        <taxon>core genistoids</taxon>
        <taxon>Genisteae</taxon>
        <taxon>Lupinus</taxon>
    </lineage>
</organism>